<proteinExistence type="predicted"/>
<protein>
    <submittedName>
        <fullName evidence="2">Uncharacterized protein</fullName>
    </submittedName>
</protein>
<dbReference type="Gramene" id="ORUFI03G13910.1">
    <property type="protein sequence ID" value="ORUFI03G13910.1"/>
    <property type="gene ID" value="ORUFI03G13910"/>
</dbReference>
<evidence type="ECO:0000313" key="2">
    <source>
        <dbReference type="EnsemblPlants" id="ORUFI03G13910.1"/>
    </source>
</evidence>
<feature type="region of interest" description="Disordered" evidence="1">
    <location>
        <begin position="1"/>
        <end position="53"/>
    </location>
</feature>
<dbReference type="Proteomes" id="UP000008022">
    <property type="component" value="Unassembled WGS sequence"/>
</dbReference>
<organism evidence="2 3">
    <name type="scientific">Oryza rufipogon</name>
    <name type="common">Brownbeard rice</name>
    <name type="synonym">Asian wild rice</name>
    <dbReference type="NCBI Taxonomy" id="4529"/>
    <lineage>
        <taxon>Eukaryota</taxon>
        <taxon>Viridiplantae</taxon>
        <taxon>Streptophyta</taxon>
        <taxon>Embryophyta</taxon>
        <taxon>Tracheophyta</taxon>
        <taxon>Spermatophyta</taxon>
        <taxon>Magnoliopsida</taxon>
        <taxon>Liliopsida</taxon>
        <taxon>Poales</taxon>
        <taxon>Poaceae</taxon>
        <taxon>BOP clade</taxon>
        <taxon>Oryzoideae</taxon>
        <taxon>Oryzeae</taxon>
        <taxon>Oryzinae</taxon>
        <taxon>Oryza</taxon>
    </lineage>
</organism>
<sequence>MPSRRRTPPARTAVPPRVQTQPFRRWESPGGTRSGRPQRAPTQPPNPVVPPFHLRRRRSGLITPGRIGCFDLPHSAALFGGGAT</sequence>
<accession>A0A0E0NTK9</accession>
<dbReference type="EnsemblPlants" id="ORUFI03G13910.1">
    <property type="protein sequence ID" value="ORUFI03G13910.1"/>
    <property type="gene ID" value="ORUFI03G13910"/>
</dbReference>
<reference evidence="3" key="1">
    <citation type="submission" date="2013-06" db="EMBL/GenBank/DDBJ databases">
        <authorList>
            <person name="Zhao Q."/>
        </authorList>
    </citation>
    <scope>NUCLEOTIDE SEQUENCE</scope>
    <source>
        <strain evidence="3">cv. W1943</strain>
    </source>
</reference>
<evidence type="ECO:0000313" key="3">
    <source>
        <dbReference type="Proteomes" id="UP000008022"/>
    </source>
</evidence>
<keyword evidence="3" id="KW-1185">Reference proteome</keyword>
<dbReference type="HOGENOM" id="CLU_2531426_0_0_1"/>
<name>A0A0E0NTK9_ORYRU</name>
<reference evidence="2" key="2">
    <citation type="submission" date="2015-06" db="UniProtKB">
        <authorList>
            <consortium name="EnsemblPlants"/>
        </authorList>
    </citation>
    <scope>IDENTIFICATION</scope>
</reference>
<dbReference type="AlphaFoldDB" id="A0A0E0NTK9"/>
<evidence type="ECO:0000256" key="1">
    <source>
        <dbReference type="SAM" id="MobiDB-lite"/>
    </source>
</evidence>
<feature type="compositionally biased region" description="Low complexity" evidence="1">
    <location>
        <begin position="9"/>
        <end position="18"/>
    </location>
</feature>